<dbReference type="EMBL" id="SNWM01000001">
    <property type="protein sequence ID" value="TDO24706.1"/>
    <property type="molecule type" value="Genomic_DNA"/>
</dbReference>
<dbReference type="PROSITE" id="PS51257">
    <property type="entry name" value="PROKAR_LIPOPROTEIN"/>
    <property type="match status" value="1"/>
</dbReference>
<accession>A0A4R6IRX1</accession>
<dbReference type="Gene3D" id="2.40.50.100">
    <property type="match status" value="1"/>
</dbReference>
<dbReference type="GO" id="GO:1990281">
    <property type="term" value="C:efflux pump complex"/>
    <property type="evidence" value="ECO:0007669"/>
    <property type="project" value="TreeGrafter"/>
</dbReference>
<comment type="similarity">
    <text evidence="1">Belongs to the membrane fusion protein (MFP) (TC 8.A.1) family.</text>
</comment>
<feature type="domain" description="CzcB-like barrel-sandwich hybrid" evidence="3">
    <location>
        <begin position="68"/>
        <end position="185"/>
    </location>
</feature>
<dbReference type="PANTHER" id="PTHR30469">
    <property type="entry name" value="MULTIDRUG RESISTANCE PROTEIN MDTA"/>
    <property type="match status" value="1"/>
</dbReference>
<gene>
    <name evidence="4" type="ORF">CLV32_0999</name>
</gene>
<evidence type="ECO:0000313" key="5">
    <source>
        <dbReference type="Proteomes" id="UP000295499"/>
    </source>
</evidence>
<dbReference type="InterPro" id="IPR058647">
    <property type="entry name" value="BSH_CzcB-like"/>
</dbReference>
<reference evidence="4 5" key="1">
    <citation type="submission" date="2019-03" db="EMBL/GenBank/DDBJ databases">
        <title>Genomic Encyclopedia of Archaeal and Bacterial Type Strains, Phase II (KMG-II): from individual species to whole genera.</title>
        <authorList>
            <person name="Goeker M."/>
        </authorList>
    </citation>
    <scope>NUCLEOTIDE SEQUENCE [LARGE SCALE GENOMIC DNA]</scope>
    <source>
        <strain evidence="4 5">DSM 19034</strain>
    </source>
</reference>
<dbReference type="SUPFAM" id="SSF111369">
    <property type="entry name" value="HlyD-like secretion proteins"/>
    <property type="match status" value="1"/>
</dbReference>
<protein>
    <submittedName>
        <fullName evidence="4">RND family efflux transporter MFP subunit</fullName>
    </submittedName>
</protein>
<dbReference type="NCBIfam" id="TIGR01730">
    <property type="entry name" value="RND_mfp"/>
    <property type="match status" value="1"/>
</dbReference>
<evidence type="ECO:0000256" key="1">
    <source>
        <dbReference type="ARBA" id="ARBA00009477"/>
    </source>
</evidence>
<name>A0A4R6IRX1_9SPHI</name>
<evidence type="ECO:0000256" key="2">
    <source>
        <dbReference type="SAM" id="Coils"/>
    </source>
</evidence>
<dbReference type="Gene3D" id="2.40.420.20">
    <property type="match status" value="1"/>
</dbReference>
<dbReference type="Pfam" id="PF25973">
    <property type="entry name" value="BSH_CzcB"/>
    <property type="match status" value="1"/>
</dbReference>
<dbReference type="OrthoDB" id="9798190at2"/>
<dbReference type="InterPro" id="IPR006143">
    <property type="entry name" value="RND_pump_MFP"/>
</dbReference>
<proteinExistence type="inferred from homology"/>
<dbReference type="Gene3D" id="1.10.287.470">
    <property type="entry name" value="Helix hairpin bin"/>
    <property type="match status" value="1"/>
</dbReference>
<evidence type="ECO:0000259" key="3">
    <source>
        <dbReference type="Pfam" id="PF25973"/>
    </source>
</evidence>
<feature type="coiled-coil region" evidence="2">
    <location>
        <begin position="93"/>
        <end position="120"/>
    </location>
</feature>
<evidence type="ECO:0000313" key="4">
    <source>
        <dbReference type="EMBL" id="TDO24706.1"/>
    </source>
</evidence>
<dbReference type="Proteomes" id="UP000295499">
    <property type="component" value="Unassembled WGS sequence"/>
</dbReference>
<dbReference type="PANTHER" id="PTHR30469:SF15">
    <property type="entry name" value="HLYD FAMILY OF SECRETION PROTEINS"/>
    <property type="match status" value="1"/>
</dbReference>
<keyword evidence="5" id="KW-1185">Reference proteome</keyword>
<keyword evidence="2" id="KW-0175">Coiled coil</keyword>
<dbReference type="Gene3D" id="2.40.30.170">
    <property type="match status" value="1"/>
</dbReference>
<comment type="caution">
    <text evidence="4">The sequence shown here is derived from an EMBL/GenBank/DDBJ whole genome shotgun (WGS) entry which is preliminary data.</text>
</comment>
<organism evidence="4 5">
    <name type="scientific">Pedobacter duraquae</name>
    <dbReference type="NCBI Taxonomy" id="425511"/>
    <lineage>
        <taxon>Bacteria</taxon>
        <taxon>Pseudomonadati</taxon>
        <taxon>Bacteroidota</taxon>
        <taxon>Sphingobacteriia</taxon>
        <taxon>Sphingobacteriales</taxon>
        <taxon>Sphingobacteriaceae</taxon>
        <taxon>Pedobacter</taxon>
    </lineage>
</organism>
<dbReference type="GO" id="GO:0015562">
    <property type="term" value="F:efflux transmembrane transporter activity"/>
    <property type="evidence" value="ECO:0007669"/>
    <property type="project" value="TreeGrafter"/>
</dbReference>
<sequence length="344" mass="37250">MKIYKIWTFFFFGSVVVTSCHAPKPVEKTDDKIPVRLISATALQQSEPIETSGLLSSDKQSNLSFKGGGIISRILVDGGDHVSAGQLLAVLNLTEVNAQLNQAEENFNKLQRDAQRTANLFKDSVSTREQYENTQTALTIAKRQLEIARYNATQSSIIAPSDGVVLKKSANVGERVEGGVPVFFVGGTATSDWIITCGITDKDRSRLTGSETAEISFDTWPETFTGKIKSLSQGSDVASGLYQVEVRVDAGGKKLVSGLFAKVKIIPKTKTNLLSVPMDALIEGENDNAYVFVASGKYAQKKAVKVAYLSGDRVFLLSGIQVTDQVIRQGSAYLNNGSEIKIVK</sequence>
<dbReference type="AlphaFoldDB" id="A0A4R6IRX1"/>
<dbReference type="RefSeq" id="WP_133552922.1">
    <property type="nucleotide sequence ID" value="NZ_SNWM01000001.1"/>
</dbReference>